<keyword evidence="3" id="KW-1185">Reference proteome</keyword>
<proteinExistence type="predicted"/>
<gene>
    <name evidence="2" type="ORF">ACJRO7_006469</name>
</gene>
<accession>A0ABD3IKK7</accession>
<evidence type="ECO:0000256" key="1">
    <source>
        <dbReference type="SAM" id="MobiDB-lite"/>
    </source>
</evidence>
<dbReference type="EMBL" id="JBJKBG010000011">
    <property type="protein sequence ID" value="KAL3714554.1"/>
    <property type="molecule type" value="Genomic_DNA"/>
</dbReference>
<sequence>MADPPELFGRPVRVTERIFDYADPGSHWVYELVVTTIWVDENHPGRVPHRFRAWYSYRPYGFLDGPLRCFDIPPGIIDAALGESAVDPPDGLVEDPMPPMLVEPEELANGPV</sequence>
<name>A0ABD3IKK7_EUCGL</name>
<organism evidence="2 3">
    <name type="scientific">Eucalyptus globulus</name>
    <name type="common">Tasmanian blue gum</name>
    <dbReference type="NCBI Taxonomy" id="34317"/>
    <lineage>
        <taxon>Eukaryota</taxon>
        <taxon>Viridiplantae</taxon>
        <taxon>Streptophyta</taxon>
        <taxon>Embryophyta</taxon>
        <taxon>Tracheophyta</taxon>
        <taxon>Spermatophyta</taxon>
        <taxon>Magnoliopsida</taxon>
        <taxon>eudicotyledons</taxon>
        <taxon>Gunneridae</taxon>
        <taxon>Pentapetalae</taxon>
        <taxon>rosids</taxon>
        <taxon>malvids</taxon>
        <taxon>Myrtales</taxon>
        <taxon>Myrtaceae</taxon>
        <taxon>Myrtoideae</taxon>
        <taxon>Eucalypteae</taxon>
        <taxon>Eucalyptus</taxon>
    </lineage>
</organism>
<reference evidence="2 3" key="1">
    <citation type="submission" date="2024-11" db="EMBL/GenBank/DDBJ databases">
        <title>Chromosome-level genome assembly of Eucalyptus globulus Labill. provides insights into its genome evolution.</title>
        <authorList>
            <person name="Li X."/>
        </authorList>
    </citation>
    <scope>NUCLEOTIDE SEQUENCE [LARGE SCALE GENOMIC DNA]</scope>
    <source>
        <strain evidence="2">CL2024</strain>
        <tissue evidence="2">Fresh tender leaves</tissue>
    </source>
</reference>
<comment type="caution">
    <text evidence="2">The sequence shown here is derived from an EMBL/GenBank/DDBJ whole genome shotgun (WGS) entry which is preliminary data.</text>
</comment>
<feature type="region of interest" description="Disordered" evidence="1">
    <location>
        <begin position="87"/>
        <end position="112"/>
    </location>
</feature>
<evidence type="ECO:0000313" key="2">
    <source>
        <dbReference type="EMBL" id="KAL3714554.1"/>
    </source>
</evidence>
<protein>
    <submittedName>
        <fullName evidence="2">Uncharacterized protein</fullName>
    </submittedName>
</protein>
<evidence type="ECO:0000313" key="3">
    <source>
        <dbReference type="Proteomes" id="UP001634007"/>
    </source>
</evidence>
<dbReference type="AlphaFoldDB" id="A0ABD3IKK7"/>
<dbReference type="Proteomes" id="UP001634007">
    <property type="component" value="Unassembled WGS sequence"/>
</dbReference>